<keyword evidence="15" id="KW-1185">Reference proteome</keyword>
<comment type="pathway">
    <text evidence="9">Carotenoid biosynthesis; staphyloxanthin biosynthesis; staphyloxanthin from farnesyl diphosphate: step 5/5.</text>
</comment>
<evidence type="ECO:0000256" key="3">
    <source>
        <dbReference type="ARBA" id="ARBA00022679"/>
    </source>
</evidence>
<keyword evidence="8" id="KW-0012">Acyltransferase</keyword>
<keyword evidence="5" id="KW-0732">Signal</keyword>
<comment type="function">
    <text evidence="12">Catalyzes the acylation of glycosyl-4,4'-diaponeurosporenoate, i.e. the esterification of glucose at the C6'' position with the carboxyl group of the C(15) fatty acid 12-methyltetradecanoic acid, to yield staphyloxanthin. This is the last step in the biosynthesis of this orange pigment, present in most staphylococci strains.</text>
</comment>
<dbReference type="UniPathway" id="UPA00029">
    <property type="reaction ID" value="UER00560"/>
</dbReference>
<organism evidence="14 15">
    <name type="scientific">Hymenobacter ginkgonis</name>
    <dbReference type="NCBI Taxonomy" id="2682976"/>
    <lineage>
        <taxon>Bacteria</taxon>
        <taxon>Pseudomonadati</taxon>
        <taxon>Bacteroidota</taxon>
        <taxon>Cytophagia</taxon>
        <taxon>Cytophagales</taxon>
        <taxon>Hymenobacteraceae</taxon>
        <taxon>Hymenobacter</taxon>
    </lineage>
</organism>
<evidence type="ECO:0000313" key="14">
    <source>
        <dbReference type="EMBL" id="MVN78322.1"/>
    </source>
</evidence>
<comment type="similarity">
    <text evidence="10">Belongs to the acyltransferase CrtO family.</text>
</comment>
<evidence type="ECO:0000256" key="13">
    <source>
        <dbReference type="SAM" id="Phobius"/>
    </source>
</evidence>
<evidence type="ECO:0000256" key="6">
    <source>
        <dbReference type="ARBA" id="ARBA00022989"/>
    </source>
</evidence>
<proteinExistence type="inferred from homology"/>
<evidence type="ECO:0000256" key="12">
    <source>
        <dbReference type="ARBA" id="ARBA00025324"/>
    </source>
</evidence>
<gene>
    <name evidence="14" type="ORF">GO988_18485</name>
</gene>
<evidence type="ECO:0000313" key="15">
    <source>
        <dbReference type="Proteomes" id="UP000441336"/>
    </source>
</evidence>
<reference evidence="14 15" key="1">
    <citation type="submission" date="2019-12" db="EMBL/GenBank/DDBJ databases">
        <title>Hymenobacter sp. HMF4947 Genome sequencing and assembly.</title>
        <authorList>
            <person name="Kang H."/>
            <person name="Cha I."/>
            <person name="Kim H."/>
            <person name="Joh K."/>
        </authorList>
    </citation>
    <scope>NUCLEOTIDE SEQUENCE [LARGE SCALE GENOMIC DNA]</scope>
    <source>
        <strain evidence="14 15">HMF4947</strain>
    </source>
</reference>
<comment type="subcellular location">
    <subcellularLocation>
        <location evidence="1">Cell membrane</location>
        <topology evidence="1">Single-pass membrane protein</topology>
    </subcellularLocation>
</comment>
<dbReference type="Pfam" id="PF18927">
    <property type="entry name" value="CrtO"/>
    <property type="match status" value="1"/>
</dbReference>
<evidence type="ECO:0000256" key="11">
    <source>
        <dbReference type="ARBA" id="ARBA00023667"/>
    </source>
</evidence>
<keyword evidence="4 13" id="KW-0812">Transmembrane</keyword>
<dbReference type="AlphaFoldDB" id="A0A7K1TIX2"/>
<keyword evidence="6 13" id="KW-1133">Transmembrane helix</keyword>
<accession>A0A7K1TIX2</accession>
<comment type="caution">
    <text evidence="14">The sequence shown here is derived from an EMBL/GenBank/DDBJ whole genome shotgun (WGS) entry which is preliminary data.</text>
</comment>
<feature type="transmembrane region" description="Helical" evidence="13">
    <location>
        <begin position="47"/>
        <end position="65"/>
    </location>
</feature>
<protein>
    <recommendedName>
        <fullName evidence="11">Glycosyl-4,4'-diaponeurosporenoate acyltransferase</fullName>
    </recommendedName>
</protein>
<dbReference type="InterPro" id="IPR044021">
    <property type="entry name" value="CrtO"/>
</dbReference>
<dbReference type="GO" id="GO:0005886">
    <property type="term" value="C:plasma membrane"/>
    <property type="evidence" value="ECO:0007669"/>
    <property type="project" value="UniProtKB-SubCell"/>
</dbReference>
<sequence length="183" mass="20738">MMPPVPKRRLPSPTLVAWYNAVPNVLWSALSFVPLCIYCYQAVARPWLYGFGAVSLLACCLPTAWYRYGQLSAGPAAYRRLGVPVVGRLAQHGALVNGLLRWRYPSYRYLPSRAALASLVRTSYQQERFHWAGLVFFLLVNGYAVARAHIGWAALLLLLNAGYNLYPIWLQQYLRVRLRPGQP</sequence>
<evidence type="ECO:0000256" key="4">
    <source>
        <dbReference type="ARBA" id="ARBA00022692"/>
    </source>
</evidence>
<evidence type="ECO:0000256" key="8">
    <source>
        <dbReference type="ARBA" id="ARBA00023315"/>
    </source>
</evidence>
<dbReference type="GO" id="GO:0016746">
    <property type="term" value="F:acyltransferase activity"/>
    <property type="evidence" value="ECO:0007669"/>
    <property type="project" value="UniProtKB-KW"/>
</dbReference>
<keyword evidence="2" id="KW-1003">Cell membrane</keyword>
<keyword evidence="3" id="KW-0808">Transferase</keyword>
<feature type="transmembrane region" description="Helical" evidence="13">
    <location>
        <begin position="20"/>
        <end position="40"/>
    </location>
</feature>
<dbReference type="EMBL" id="WQKZ01000004">
    <property type="protein sequence ID" value="MVN78322.1"/>
    <property type="molecule type" value="Genomic_DNA"/>
</dbReference>
<evidence type="ECO:0000256" key="1">
    <source>
        <dbReference type="ARBA" id="ARBA00004162"/>
    </source>
</evidence>
<evidence type="ECO:0000256" key="2">
    <source>
        <dbReference type="ARBA" id="ARBA00022475"/>
    </source>
</evidence>
<dbReference type="Proteomes" id="UP000441336">
    <property type="component" value="Unassembled WGS sequence"/>
</dbReference>
<name>A0A7K1TIX2_9BACT</name>
<evidence type="ECO:0000256" key="7">
    <source>
        <dbReference type="ARBA" id="ARBA00023136"/>
    </source>
</evidence>
<evidence type="ECO:0000256" key="10">
    <source>
        <dbReference type="ARBA" id="ARBA00023603"/>
    </source>
</evidence>
<evidence type="ECO:0000256" key="5">
    <source>
        <dbReference type="ARBA" id="ARBA00022729"/>
    </source>
</evidence>
<keyword evidence="7 13" id="KW-0472">Membrane</keyword>
<feature type="transmembrane region" description="Helical" evidence="13">
    <location>
        <begin position="152"/>
        <end position="170"/>
    </location>
</feature>
<dbReference type="RefSeq" id="WP_157568258.1">
    <property type="nucleotide sequence ID" value="NZ_WQKZ01000004.1"/>
</dbReference>
<evidence type="ECO:0000256" key="9">
    <source>
        <dbReference type="ARBA" id="ARBA00023588"/>
    </source>
</evidence>